<name>A0A5B7JK41_PORTR</name>
<feature type="signal peptide" evidence="1">
    <location>
        <begin position="1"/>
        <end position="21"/>
    </location>
</feature>
<gene>
    <name evidence="2" type="ORF">E2C01_090387</name>
</gene>
<feature type="chain" id="PRO_5022928907" description="Secreted protein" evidence="1">
    <location>
        <begin position="22"/>
        <end position="98"/>
    </location>
</feature>
<evidence type="ECO:0000313" key="2">
    <source>
        <dbReference type="EMBL" id="MPC95189.1"/>
    </source>
</evidence>
<keyword evidence="3" id="KW-1185">Reference proteome</keyword>
<evidence type="ECO:0008006" key="4">
    <source>
        <dbReference type="Google" id="ProtNLM"/>
    </source>
</evidence>
<dbReference type="Proteomes" id="UP000324222">
    <property type="component" value="Unassembled WGS sequence"/>
</dbReference>
<reference evidence="2 3" key="1">
    <citation type="submission" date="2019-05" db="EMBL/GenBank/DDBJ databases">
        <title>Another draft genome of Portunus trituberculatus and its Hox gene families provides insights of decapod evolution.</title>
        <authorList>
            <person name="Jeong J.-H."/>
            <person name="Song I."/>
            <person name="Kim S."/>
            <person name="Choi T."/>
            <person name="Kim D."/>
            <person name="Ryu S."/>
            <person name="Kim W."/>
        </authorList>
    </citation>
    <scope>NUCLEOTIDE SEQUENCE [LARGE SCALE GENOMIC DNA]</scope>
    <source>
        <tissue evidence="2">Muscle</tissue>
    </source>
</reference>
<comment type="caution">
    <text evidence="2">The sequence shown here is derived from an EMBL/GenBank/DDBJ whole genome shotgun (WGS) entry which is preliminary data.</text>
</comment>
<protein>
    <recommendedName>
        <fullName evidence="4">Secreted protein</fullName>
    </recommendedName>
</protein>
<organism evidence="2 3">
    <name type="scientific">Portunus trituberculatus</name>
    <name type="common">Swimming crab</name>
    <name type="synonym">Neptunus trituberculatus</name>
    <dbReference type="NCBI Taxonomy" id="210409"/>
    <lineage>
        <taxon>Eukaryota</taxon>
        <taxon>Metazoa</taxon>
        <taxon>Ecdysozoa</taxon>
        <taxon>Arthropoda</taxon>
        <taxon>Crustacea</taxon>
        <taxon>Multicrustacea</taxon>
        <taxon>Malacostraca</taxon>
        <taxon>Eumalacostraca</taxon>
        <taxon>Eucarida</taxon>
        <taxon>Decapoda</taxon>
        <taxon>Pleocyemata</taxon>
        <taxon>Brachyura</taxon>
        <taxon>Eubrachyura</taxon>
        <taxon>Portunoidea</taxon>
        <taxon>Portunidae</taxon>
        <taxon>Portuninae</taxon>
        <taxon>Portunus</taxon>
    </lineage>
</organism>
<dbReference type="EMBL" id="VSRR010101271">
    <property type="protein sequence ID" value="MPC95189.1"/>
    <property type="molecule type" value="Genomic_DNA"/>
</dbReference>
<evidence type="ECO:0000313" key="3">
    <source>
        <dbReference type="Proteomes" id="UP000324222"/>
    </source>
</evidence>
<keyword evidence="1" id="KW-0732">Signal</keyword>
<dbReference type="AlphaFoldDB" id="A0A5B7JK41"/>
<sequence length="98" mass="10831">MVLVVVVVVVVVVVLVRVDEAGLAVSKIRQRSLLFSFLDGAVVVAQGMGSVREREAKLLRDCWSWHLVDVIIYEAKRRPDEAAADERGSELSLMLEAP</sequence>
<proteinExistence type="predicted"/>
<accession>A0A5B7JK41</accession>
<evidence type="ECO:0000256" key="1">
    <source>
        <dbReference type="SAM" id="SignalP"/>
    </source>
</evidence>